<keyword evidence="3" id="KW-1185">Reference proteome</keyword>
<keyword evidence="1" id="KW-0812">Transmembrane</keyword>
<keyword evidence="1" id="KW-0472">Membrane</keyword>
<evidence type="ECO:0000256" key="1">
    <source>
        <dbReference type="SAM" id="Phobius"/>
    </source>
</evidence>
<feature type="transmembrane region" description="Helical" evidence="1">
    <location>
        <begin position="206"/>
        <end position="226"/>
    </location>
</feature>
<dbReference type="InterPro" id="IPR025333">
    <property type="entry name" value="DUF4239"/>
</dbReference>
<dbReference type="KEGG" id="chrm:FYK34_08650"/>
<proteinExistence type="predicted"/>
<name>A0A5C1DGF5_9NEIS</name>
<sequence>MKTFNHCLLIAVATFLFATAGCGLHALFHIVGAGSGDLIRSISALIGTLFSIVLGLLVSSSYAAFNSHQSDFNALAAAAANIDLLLKQFPEDAKPCRTMLKGVVLRVLNRYWPNKRGVSLHELDYKDLLGDIEALLRINTHSESFRNVTRDDLNAIRQYSNNFITIQSNIIRSLSNQIPSLLLVIVFGWACLLFFLYGILNGGDTLSFFILCLGAVAIASANFLILELTHPCQGIFKVSRSPFDLLLESLDKEEHATPDDLPAPRHSFI</sequence>
<feature type="transmembrane region" description="Helical" evidence="1">
    <location>
        <begin position="42"/>
        <end position="65"/>
    </location>
</feature>
<dbReference type="AlphaFoldDB" id="A0A5C1DGF5"/>
<dbReference type="PROSITE" id="PS51257">
    <property type="entry name" value="PROKAR_LIPOPROTEIN"/>
    <property type="match status" value="1"/>
</dbReference>
<feature type="transmembrane region" description="Helical" evidence="1">
    <location>
        <begin position="181"/>
        <end position="200"/>
    </location>
</feature>
<evidence type="ECO:0000313" key="2">
    <source>
        <dbReference type="EMBL" id="QEL55633.1"/>
    </source>
</evidence>
<accession>A0A5C1DGF5</accession>
<dbReference type="EMBL" id="CP043473">
    <property type="protein sequence ID" value="QEL55633.1"/>
    <property type="molecule type" value="Genomic_DNA"/>
</dbReference>
<dbReference type="Pfam" id="PF14023">
    <property type="entry name" value="Bestrophin-like"/>
    <property type="match status" value="1"/>
</dbReference>
<gene>
    <name evidence="2" type="ORF">FYK34_08650</name>
</gene>
<protein>
    <submittedName>
        <fullName evidence="2">DUF4239 domain-containing protein</fullName>
    </submittedName>
</protein>
<evidence type="ECO:0000313" key="3">
    <source>
        <dbReference type="Proteomes" id="UP000322079"/>
    </source>
</evidence>
<reference evidence="2 3" key="1">
    <citation type="submission" date="2019-08" db="EMBL/GenBank/DDBJ databases">
        <title>Chromobacterium paludis, a novel bacterium isolated from a Maryland marsh pond.</title>
        <authorList>
            <person name="Blackburn M.B."/>
            <person name="Gundersen-Rindal D.E."/>
        </authorList>
    </citation>
    <scope>NUCLEOTIDE SEQUENCE [LARGE SCALE GENOMIC DNA]</scope>
    <source>
        <strain evidence="3">IIBBL 257-1</strain>
    </source>
</reference>
<dbReference type="Proteomes" id="UP000322079">
    <property type="component" value="Chromosome"/>
</dbReference>
<organism evidence="2 3">
    <name type="scientific">Chromobacterium paludis</name>
    <dbReference type="NCBI Taxonomy" id="2605945"/>
    <lineage>
        <taxon>Bacteria</taxon>
        <taxon>Pseudomonadati</taxon>
        <taxon>Pseudomonadota</taxon>
        <taxon>Betaproteobacteria</taxon>
        <taxon>Neisseriales</taxon>
        <taxon>Chromobacteriaceae</taxon>
        <taxon>Chromobacterium</taxon>
    </lineage>
</organism>
<keyword evidence="1" id="KW-1133">Transmembrane helix</keyword>
<dbReference type="RefSeq" id="WP_149295994.1">
    <property type="nucleotide sequence ID" value="NZ_CP043473.1"/>
</dbReference>